<evidence type="ECO:0000313" key="3">
    <source>
        <dbReference type="Proteomes" id="UP000177785"/>
    </source>
</evidence>
<sequence length="121" mass="13110">MPAKAPSEARGTVETFVLLVFVSIVISSIAMAIERTKYSPGITIPIGVHSILSKTFDWNGGTYKCPENFIFYTDGLCRGNQSVSGRRIESKTTGGGLHPCFPPAYRNPGDGHCSHPPIRVE</sequence>
<gene>
    <name evidence="2" type="ORF">A2756_05090</name>
</gene>
<reference evidence="2 3" key="1">
    <citation type="journal article" date="2016" name="Nat. Commun.">
        <title>Thousands of microbial genomes shed light on interconnected biogeochemical processes in an aquifer system.</title>
        <authorList>
            <person name="Anantharaman K."/>
            <person name="Brown C.T."/>
            <person name="Hug L.A."/>
            <person name="Sharon I."/>
            <person name="Castelle C.J."/>
            <person name="Probst A.J."/>
            <person name="Thomas B.C."/>
            <person name="Singh A."/>
            <person name="Wilkins M.J."/>
            <person name="Karaoz U."/>
            <person name="Brodie E.L."/>
            <person name="Williams K.H."/>
            <person name="Hubbard S.S."/>
            <person name="Banfield J.F."/>
        </authorList>
    </citation>
    <scope>NUCLEOTIDE SEQUENCE [LARGE SCALE GENOMIC DNA]</scope>
</reference>
<feature type="transmembrane region" description="Helical" evidence="1">
    <location>
        <begin position="15"/>
        <end position="33"/>
    </location>
</feature>
<name>A0A1G2FZ54_9BACT</name>
<keyword evidence="1" id="KW-0812">Transmembrane</keyword>
<evidence type="ECO:0000313" key="2">
    <source>
        <dbReference type="EMBL" id="OGZ43365.1"/>
    </source>
</evidence>
<keyword evidence="1" id="KW-0472">Membrane</keyword>
<proteinExistence type="predicted"/>
<comment type="caution">
    <text evidence="2">The sequence shown here is derived from an EMBL/GenBank/DDBJ whole genome shotgun (WGS) entry which is preliminary data.</text>
</comment>
<dbReference type="EMBL" id="MHNL01000035">
    <property type="protein sequence ID" value="OGZ43365.1"/>
    <property type="molecule type" value="Genomic_DNA"/>
</dbReference>
<protein>
    <submittedName>
        <fullName evidence="2">Uncharacterized protein</fullName>
    </submittedName>
</protein>
<dbReference type="AlphaFoldDB" id="A0A1G2FZ54"/>
<dbReference type="Proteomes" id="UP000177785">
    <property type="component" value="Unassembled WGS sequence"/>
</dbReference>
<organism evidence="2 3">
    <name type="scientific">Candidatus Ryanbacteria bacterium RIFCSPHIGHO2_01_FULL_48_27</name>
    <dbReference type="NCBI Taxonomy" id="1802115"/>
    <lineage>
        <taxon>Bacteria</taxon>
        <taxon>Candidatus Ryaniibacteriota</taxon>
    </lineage>
</organism>
<keyword evidence="1" id="KW-1133">Transmembrane helix</keyword>
<evidence type="ECO:0000256" key="1">
    <source>
        <dbReference type="SAM" id="Phobius"/>
    </source>
</evidence>
<accession>A0A1G2FZ54</accession>
<dbReference type="STRING" id="1802115.A2756_05090"/>